<evidence type="ECO:0000313" key="2">
    <source>
        <dbReference type="Proteomes" id="UP000319619"/>
    </source>
</evidence>
<gene>
    <name evidence="1" type="ORF">CEE37_05855</name>
</gene>
<reference evidence="1 2" key="1">
    <citation type="submission" date="2017-06" db="EMBL/GenBank/DDBJ databases">
        <title>Novel microbial phyla capable of carbon fixation and sulfur reduction in deep-sea sediments.</title>
        <authorList>
            <person name="Huang J."/>
            <person name="Baker B."/>
            <person name="Wang Y."/>
        </authorList>
    </citation>
    <scope>NUCLEOTIDE SEQUENCE [LARGE SCALE GENOMIC DNA]</scope>
    <source>
        <strain evidence="1">B3_LCP</strain>
    </source>
</reference>
<evidence type="ECO:0000313" key="1">
    <source>
        <dbReference type="EMBL" id="TKJ41188.1"/>
    </source>
</evidence>
<comment type="caution">
    <text evidence="1">The sequence shown here is derived from an EMBL/GenBank/DDBJ whole genome shotgun (WGS) entry which is preliminary data.</text>
</comment>
<accession>A0A532V1Z4</accession>
<sequence>MEKSNLWFYIYLYQRFELNELPKPELTESEHDLYITFNQAEHDECFEWEVSRSDHSGIYIVLKES</sequence>
<organism evidence="1 2">
    <name type="scientific">candidate division LCP-89 bacterium B3_LCP</name>
    <dbReference type="NCBI Taxonomy" id="2012998"/>
    <lineage>
        <taxon>Bacteria</taxon>
        <taxon>Pseudomonadati</taxon>
        <taxon>Bacteria division LCP-89</taxon>
    </lineage>
</organism>
<proteinExistence type="predicted"/>
<dbReference type="Proteomes" id="UP000319619">
    <property type="component" value="Unassembled WGS sequence"/>
</dbReference>
<dbReference type="EMBL" id="NJBN01000003">
    <property type="protein sequence ID" value="TKJ41188.1"/>
    <property type="molecule type" value="Genomic_DNA"/>
</dbReference>
<dbReference type="AlphaFoldDB" id="A0A532V1Z4"/>
<protein>
    <submittedName>
        <fullName evidence="1">Uncharacterized protein</fullName>
    </submittedName>
</protein>
<name>A0A532V1Z4_UNCL8</name>